<reference evidence="2 3" key="1">
    <citation type="submission" date="2021-06" db="EMBL/GenBank/DDBJ databases">
        <authorList>
            <person name="Palmer J.M."/>
        </authorList>
    </citation>
    <scope>NUCLEOTIDE SEQUENCE [LARGE SCALE GENOMIC DNA]</scope>
    <source>
        <strain evidence="2 3">AS_MEX2019</strain>
        <tissue evidence="2">Muscle</tissue>
    </source>
</reference>
<evidence type="ECO:0000256" key="1">
    <source>
        <dbReference type="SAM" id="MobiDB-lite"/>
    </source>
</evidence>
<protein>
    <submittedName>
        <fullName evidence="2">Uncharacterized protein</fullName>
    </submittedName>
</protein>
<feature type="compositionally biased region" description="Polar residues" evidence="1">
    <location>
        <begin position="136"/>
        <end position="148"/>
    </location>
</feature>
<keyword evidence="3" id="KW-1185">Reference proteome</keyword>
<gene>
    <name evidence="2" type="ORF">AMECASPLE_001463</name>
</gene>
<dbReference type="EMBL" id="JAHRIP010009452">
    <property type="protein sequence ID" value="MEQ2282515.1"/>
    <property type="molecule type" value="Genomic_DNA"/>
</dbReference>
<organism evidence="2 3">
    <name type="scientific">Ameca splendens</name>
    <dbReference type="NCBI Taxonomy" id="208324"/>
    <lineage>
        <taxon>Eukaryota</taxon>
        <taxon>Metazoa</taxon>
        <taxon>Chordata</taxon>
        <taxon>Craniata</taxon>
        <taxon>Vertebrata</taxon>
        <taxon>Euteleostomi</taxon>
        <taxon>Actinopterygii</taxon>
        <taxon>Neopterygii</taxon>
        <taxon>Teleostei</taxon>
        <taxon>Neoteleostei</taxon>
        <taxon>Acanthomorphata</taxon>
        <taxon>Ovalentaria</taxon>
        <taxon>Atherinomorphae</taxon>
        <taxon>Cyprinodontiformes</taxon>
        <taxon>Goodeidae</taxon>
        <taxon>Ameca</taxon>
    </lineage>
</organism>
<feature type="region of interest" description="Disordered" evidence="1">
    <location>
        <begin position="65"/>
        <end position="162"/>
    </location>
</feature>
<sequence length="171" mass="18768">MKPLSTFFLMLTMPHMPCDKRGTGVSNFSSSVLEYFKMSLCLVELDGMLRRKQLPLGRTAFTAGLRTDQETSGMDLKSASPEPSCKSTPNEIPDLSGEEIRMSEDHRPASPAPSSVSMRSDCSKNFGVEFKEGERSPSQIHKSVTSMSIGKPPEDELLDPKRGMVCSSVCL</sequence>
<evidence type="ECO:0000313" key="3">
    <source>
        <dbReference type="Proteomes" id="UP001469553"/>
    </source>
</evidence>
<proteinExistence type="predicted"/>
<feature type="compositionally biased region" description="Basic and acidic residues" evidence="1">
    <location>
        <begin position="152"/>
        <end position="162"/>
    </location>
</feature>
<comment type="caution">
    <text evidence="2">The sequence shown here is derived from an EMBL/GenBank/DDBJ whole genome shotgun (WGS) entry which is preliminary data.</text>
</comment>
<name>A0ABV0XMD0_9TELE</name>
<accession>A0ABV0XMD0</accession>
<evidence type="ECO:0000313" key="2">
    <source>
        <dbReference type="EMBL" id="MEQ2282515.1"/>
    </source>
</evidence>
<dbReference type="Proteomes" id="UP001469553">
    <property type="component" value="Unassembled WGS sequence"/>
</dbReference>
<feature type="compositionally biased region" description="Basic and acidic residues" evidence="1">
    <location>
        <begin position="98"/>
        <end position="108"/>
    </location>
</feature>